<dbReference type="EMBL" id="BGPR01203191">
    <property type="protein sequence ID" value="GBN23372.1"/>
    <property type="molecule type" value="Genomic_DNA"/>
</dbReference>
<evidence type="ECO:0000313" key="2">
    <source>
        <dbReference type="EMBL" id="GBN23480.1"/>
    </source>
</evidence>
<dbReference type="AlphaFoldDB" id="A0A4Y2M9V8"/>
<gene>
    <name evidence="2" type="ORF">AVEN_118243_1</name>
    <name evidence="1" type="ORF">AVEN_6628_1</name>
</gene>
<organism evidence="1 3">
    <name type="scientific">Araneus ventricosus</name>
    <name type="common">Orbweaver spider</name>
    <name type="synonym">Epeira ventricosa</name>
    <dbReference type="NCBI Taxonomy" id="182803"/>
    <lineage>
        <taxon>Eukaryota</taxon>
        <taxon>Metazoa</taxon>
        <taxon>Ecdysozoa</taxon>
        <taxon>Arthropoda</taxon>
        <taxon>Chelicerata</taxon>
        <taxon>Arachnida</taxon>
        <taxon>Araneae</taxon>
        <taxon>Araneomorphae</taxon>
        <taxon>Entelegynae</taxon>
        <taxon>Araneoidea</taxon>
        <taxon>Araneidae</taxon>
        <taxon>Araneus</taxon>
    </lineage>
</organism>
<name>A0A4Y2M9V8_ARAVE</name>
<evidence type="ECO:0000313" key="3">
    <source>
        <dbReference type="Proteomes" id="UP000499080"/>
    </source>
</evidence>
<dbReference type="EMBL" id="BGPR01203235">
    <property type="protein sequence ID" value="GBN23480.1"/>
    <property type="molecule type" value="Genomic_DNA"/>
</dbReference>
<accession>A0A4Y2M9V8</accession>
<reference evidence="1 3" key="1">
    <citation type="journal article" date="2019" name="Sci. Rep.">
        <title>Orb-weaving spider Araneus ventricosus genome elucidates the spidroin gene catalogue.</title>
        <authorList>
            <person name="Kono N."/>
            <person name="Nakamura H."/>
            <person name="Ohtoshi R."/>
            <person name="Moran D.A.P."/>
            <person name="Shinohara A."/>
            <person name="Yoshida Y."/>
            <person name="Fujiwara M."/>
            <person name="Mori M."/>
            <person name="Tomita M."/>
            <person name="Arakawa K."/>
        </authorList>
    </citation>
    <scope>NUCLEOTIDE SEQUENCE [LARGE SCALE GENOMIC DNA]</scope>
</reference>
<evidence type="ECO:0000313" key="1">
    <source>
        <dbReference type="EMBL" id="GBN23372.1"/>
    </source>
</evidence>
<feature type="non-terminal residue" evidence="1">
    <location>
        <position position="1"/>
    </location>
</feature>
<proteinExistence type="predicted"/>
<protein>
    <submittedName>
        <fullName evidence="1">Uncharacterized protein</fullName>
    </submittedName>
</protein>
<sequence length="52" mass="5614">LLAIQMDLSLVPQPFCDDGNSCLSSFDYEAAFFIPGYGHSDGLIFSATAVLR</sequence>
<dbReference type="Proteomes" id="UP000499080">
    <property type="component" value="Unassembled WGS sequence"/>
</dbReference>
<keyword evidence="3" id="KW-1185">Reference proteome</keyword>
<comment type="caution">
    <text evidence="1">The sequence shown here is derived from an EMBL/GenBank/DDBJ whole genome shotgun (WGS) entry which is preliminary data.</text>
</comment>